<feature type="domain" description="DNA2/NAM7 helicase helicase" evidence="1">
    <location>
        <begin position="111"/>
        <end position="162"/>
    </location>
</feature>
<dbReference type="PANTHER" id="PTHR43788:SF8">
    <property type="entry name" value="DNA-BINDING PROTEIN SMUBP-2"/>
    <property type="match status" value="1"/>
</dbReference>
<organism evidence="2">
    <name type="scientific">freshwater metagenome</name>
    <dbReference type="NCBI Taxonomy" id="449393"/>
    <lineage>
        <taxon>unclassified sequences</taxon>
        <taxon>metagenomes</taxon>
        <taxon>ecological metagenomes</taxon>
    </lineage>
</organism>
<dbReference type="GO" id="GO:0043139">
    <property type="term" value="F:5'-3' DNA helicase activity"/>
    <property type="evidence" value="ECO:0007669"/>
    <property type="project" value="TreeGrafter"/>
</dbReference>
<proteinExistence type="predicted"/>
<reference evidence="2" key="1">
    <citation type="submission" date="2020-05" db="EMBL/GenBank/DDBJ databases">
        <authorList>
            <person name="Chiriac C."/>
            <person name="Salcher M."/>
            <person name="Ghai R."/>
            <person name="Kavagutti S V."/>
        </authorList>
    </citation>
    <scope>NUCLEOTIDE SEQUENCE</scope>
</reference>
<gene>
    <name evidence="2" type="ORF">UFOPK1722_01438</name>
</gene>
<name>A0A6J6FJJ7_9ZZZZ</name>
<accession>A0A6J6FJJ7</accession>
<protein>
    <submittedName>
        <fullName evidence="2">Unannotated protein</fullName>
    </submittedName>
</protein>
<evidence type="ECO:0000313" key="2">
    <source>
        <dbReference type="EMBL" id="CAB4587375.1"/>
    </source>
</evidence>
<dbReference type="EMBL" id="CAEZTS010000143">
    <property type="protein sequence ID" value="CAB4587375.1"/>
    <property type="molecule type" value="Genomic_DNA"/>
</dbReference>
<evidence type="ECO:0000259" key="1">
    <source>
        <dbReference type="Pfam" id="PF13086"/>
    </source>
</evidence>
<dbReference type="InterPro" id="IPR041677">
    <property type="entry name" value="DNA2/NAM7_AAA_11"/>
</dbReference>
<dbReference type="Pfam" id="PF13086">
    <property type="entry name" value="AAA_11"/>
    <property type="match status" value="2"/>
</dbReference>
<dbReference type="InterPro" id="IPR027417">
    <property type="entry name" value="P-loop_NTPase"/>
</dbReference>
<dbReference type="SUPFAM" id="SSF52540">
    <property type="entry name" value="P-loop containing nucleoside triphosphate hydrolases"/>
    <property type="match status" value="1"/>
</dbReference>
<dbReference type="InterPro" id="IPR050534">
    <property type="entry name" value="Coronavir_polyprotein_1ab"/>
</dbReference>
<sequence length="446" mass="48933">MSSVVTALRSFVAGTGAIAVVKAPPGSGKTYTLVESLAAGITARRRVVIAAQTNNQVDEICERIAQRYPRQTVVRFSSSGYQRPDDIDERVLFIDKKASIPEGPIVMVATVAKLALSKFDGDFDILLVDEAWQMAWADFLPMRHVADRYVFIGDPGQIPPTVAIDVDRWEASAHPPHQATPTLILDNPALAGLRTELQLPTCRRLPYDSVRLVNGFYDFEFDSDAKPGERFIRPTRMVKAVGPAAEGVDLALESMWSTRHPSTTAVIQMPTPEGGLPVGTDVELARFTAAVVARLLERRCEVSTEVDEKDAPRPLRPTDIGVVSTHNLMNTAIQNELRALSPKFASIRVTTPERWQGLEKPVMVAVHPLSGVMSPSAFDLETGRLCVMASRHQSACFFVTRDHVSATLDDHLPLADQALGCHDAVGKGHALHRAFLDDHRERNLIV</sequence>
<dbReference type="AlphaFoldDB" id="A0A6J6FJJ7"/>
<feature type="domain" description="DNA2/NAM7 helicase helicase" evidence="1">
    <location>
        <begin position="7"/>
        <end position="75"/>
    </location>
</feature>
<dbReference type="PANTHER" id="PTHR43788">
    <property type="entry name" value="DNA2/NAM7 HELICASE FAMILY MEMBER"/>
    <property type="match status" value="1"/>
</dbReference>
<dbReference type="Gene3D" id="3.40.50.300">
    <property type="entry name" value="P-loop containing nucleotide triphosphate hydrolases"/>
    <property type="match status" value="2"/>
</dbReference>